<organism evidence="5 6">
    <name type="scientific">Phenylobacterium montanum</name>
    <dbReference type="NCBI Taxonomy" id="2823693"/>
    <lineage>
        <taxon>Bacteria</taxon>
        <taxon>Pseudomonadati</taxon>
        <taxon>Pseudomonadota</taxon>
        <taxon>Alphaproteobacteria</taxon>
        <taxon>Caulobacterales</taxon>
        <taxon>Caulobacteraceae</taxon>
        <taxon>Phenylobacterium</taxon>
    </lineage>
</organism>
<evidence type="ECO:0000256" key="2">
    <source>
        <dbReference type="ARBA" id="ARBA00023125"/>
    </source>
</evidence>
<name>A0A975G426_9CAUL</name>
<accession>A0A975G426</accession>
<dbReference type="InterPro" id="IPR011991">
    <property type="entry name" value="ArsR-like_HTH"/>
</dbReference>
<dbReference type="Gene3D" id="1.10.10.10">
    <property type="entry name" value="Winged helix-like DNA-binding domain superfamily/Winged helix DNA-binding domain"/>
    <property type="match status" value="1"/>
</dbReference>
<evidence type="ECO:0000259" key="4">
    <source>
        <dbReference type="PROSITE" id="PS51118"/>
    </source>
</evidence>
<dbReference type="InterPro" id="IPR036390">
    <property type="entry name" value="WH_DNA-bd_sf"/>
</dbReference>
<evidence type="ECO:0000256" key="1">
    <source>
        <dbReference type="ARBA" id="ARBA00023015"/>
    </source>
</evidence>
<keyword evidence="2" id="KW-0238">DNA-binding</keyword>
<dbReference type="Proteomes" id="UP000676409">
    <property type="component" value="Chromosome"/>
</dbReference>
<keyword evidence="6" id="KW-1185">Reference proteome</keyword>
<dbReference type="InterPro" id="IPR002577">
    <property type="entry name" value="HTH_HxlR"/>
</dbReference>
<evidence type="ECO:0000313" key="6">
    <source>
        <dbReference type="Proteomes" id="UP000676409"/>
    </source>
</evidence>
<dbReference type="PROSITE" id="PS51118">
    <property type="entry name" value="HTH_HXLR"/>
    <property type="match status" value="1"/>
</dbReference>
<dbReference type="PANTHER" id="PTHR33204">
    <property type="entry name" value="TRANSCRIPTIONAL REGULATOR, MARR FAMILY"/>
    <property type="match status" value="1"/>
</dbReference>
<proteinExistence type="predicted"/>
<dbReference type="RefSeq" id="WP_211940225.1">
    <property type="nucleotide sequence ID" value="NZ_CP073078.1"/>
</dbReference>
<evidence type="ECO:0000256" key="3">
    <source>
        <dbReference type="ARBA" id="ARBA00023163"/>
    </source>
</evidence>
<dbReference type="CDD" id="cd00090">
    <property type="entry name" value="HTH_ARSR"/>
    <property type="match status" value="1"/>
</dbReference>
<protein>
    <submittedName>
        <fullName evidence="5">Helix-turn-helix transcriptional regulator</fullName>
    </submittedName>
</protein>
<reference evidence="5" key="1">
    <citation type="submission" date="2021-04" db="EMBL/GenBank/DDBJ databases">
        <title>The complete genome sequence of Caulobacter sp. S6.</title>
        <authorList>
            <person name="Tang Y."/>
            <person name="Ouyang W."/>
            <person name="Liu Q."/>
            <person name="Huang B."/>
            <person name="Guo Z."/>
            <person name="Lei P."/>
        </authorList>
    </citation>
    <scope>NUCLEOTIDE SEQUENCE</scope>
    <source>
        <strain evidence="5">S6</strain>
    </source>
</reference>
<dbReference type="PANTHER" id="PTHR33204:SF29">
    <property type="entry name" value="TRANSCRIPTIONAL REGULATOR"/>
    <property type="match status" value="1"/>
</dbReference>
<dbReference type="SUPFAM" id="SSF46785">
    <property type="entry name" value="Winged helix' DNA-binding domain"/>
    <property type="match status" value="1"/>
</dbReference>
<keyword evidence="1" id="KW-0805">Transcription regulation</keyword>
<dbReference type="KEGG" id="caul:KCG34_10050"/>
<dbReference type="EMBL" id="CP073078">
    <property type="protein sequence ID" value="QUD90174.1"/>
    <property type="molecule type" value="Genomic_DNA"/>
</dbReference>
<keyword evidence="3" id="KW-0804">Transcription</keyword>
<dbReference type="GO" id="GO:0006355">
    <property type="term" value="P:regulation of DNA-templated transcription"/>
    <property type="evidence" value="ECO:0007669"/>
    <property type="project" value="UniProtKB-ARBA"/>
</dbReference>
<dbReference type="AlphaFoldDB" id="A0A975G426"/>
<dbReference type="GO" id="GO:0003677">
    <property type="term" value="F:DNA binding"/>
    <property type="evidence" value="ECO:0007669"/>
    <property type="project" value="UniProtKB-KW"/>
</dbReference>
<feature type="domain" description="HTH hxlR-type" evidence="4">
    <location>
        <begin position="3"/>
        <end position="103"/>
    </location>
</feature>
<evidence type="ECO:0000313" key="5">
    <source>
        <dbReference type="EMBL" id="QUD90174.1"/>
    </source>
</evidence>
<gene>
    <name evidence="5" type="ORF">KCG34_10050</name>
</gene>
<dbReference type="Pfam" id="PF01638">
    <property type="entry name" value="HxlR"/>
    <property type="match status" value="1"/>
</dbReference>
<dbReference type="InterPro" id="IPR036388">
    <property type="entry name" value="WH-like_DNA-bd_sf"/>
</dbReference>
<sequence length="110" mass="12437">MAATGVEAAFRMLEGRWKMVIIFHLFDRAVLRFSELERAIPGVSQKMLIQQLRDLERDGIVERVVYPQVPPKVEYRLTPWGQAMCPALDALLEWAAHRPPPKAGPAPCAD</sequence>